<proteinExistence type="predicted"/>
<keyword evidence="3" id="KW-1185">Reference proteome</keyword>
<comment type="caution">
    <text evidence="2">The sequence shown here is derived from an EMBL/GenBank/DDBJ whole genome shotgun (WGS) entry which is preliminary data.</text>
</comment>
<evidence type="ECO:0000313" key="2">
    <source>
        <dbReference type="EMBL" id="CAJ1393098.1"/>
    </source>
</evidence>
<feature type="non-terminal residue" evidence="2">
    <location>
        <position position="1"/>
    </location>
</feature>
<dbReference type="EMBL" id="CAUJNA010002477">
    <property type="protein sequence ID" value="CAJ1393098.1"/>
    <property type="molecule type" value="Genomic_DNA"/>
</dbReference>
<gene>
    <name evidence="2" type="ORF">EVOR1521_LOCUS18034</name>
</gene>
<dbReference type="Proteomes" id="UP001178507">
    <property type="component" value="Unassembled WGS sequence"/>
</dbReference>
<reference evidence="2" key="1">
    <citation type="submission" date="2023-08" db="EMBL/GenBank/DDBJ databases">
        <authorList>
            <person name="Chen Y."/>
            <person name="Shah S."/>
            <person name="Dougan E. K."/>
            <person name="Thang M."/>
            <person name="Chan C."/>
        </authorList>
    </citation>
    <scope>NUCLEOTIDE SEQUENCE</scope>
</reference>
<protein>
    <submittedName>
        <fullName evidence="2">Uncharacterized protein</fullName>
    </submittedName>
</protein>
<feature type="region of interest" description="Disordered" evidence="1">
    <location>
        <begin position="25"/>
        <end position="53"/>
    </location>
</feature>
<evidence type="ECO:0000313" key="3">
    <source>
        <dbReference type="Proteomes" id="UP001178507"/>
    </source>
</evidence>
<feature type="non-terminal residue" evidence="2">
    <location>
        <position position="53"/>
    </location>
</feature>
<feature type="compositionally biased region" description="Polar residues" evidence="1">
    <location>
        <begin position="44"/>
        <end position="53"/>
    </location>
</feature>
<name>A0AA36ISJ8_9DINO</name>
<accession>A0AA36ISJ8</accession>
<dbReference type="AlphaFoldDB" id="A0AA36ISJ8"/>
<evidence type="ECO:0000256" key="1">
    <source>
        <dbReference type="SAM" id="MobiDB-lite"/>
    </source>
</evidence>
<organism evidence="2 3">
    <name type="scientific">Effrenium voratum</name>
    <dbReference type="NCBI Taxonomy" id="2562239"/>
    <lineage>
        <taxon>Eukaryota</taxon>
        <taxon>Sar</taxon>
        <taxon>Alveolata</taxon>
        <taxon>Dinophyceae</taxon>
        <taxon>Suessiales</taxon>
        <taxon>Symbiodiniaceae</taxon>
        <taxon>Effrenium</taxon>
    </lineage>
</organism>
<sequence>VGSWRSAAPGRLDAVLAGLRLWLGRGGGVNDEPQQELPRHQALPGSQDSHGPA</sequence>